<feature type="non-terminal residue" evidence="2">
    <location>
        <position position="1"/>
    </location>
</feature>
<dbReference type="Proteomes" id="UP000789901">
    <property type="component" value="Unassembled WGS sequence"/>
</dbReference>
<organism evidence="2 3">
    <name type="scientific">Gigaspora margarita</name>
    <dbReference type="NCBI Taxonomy" id="4874"/>
    <lineage>
        <taxon>Eukaryota</taxon>
        <taxon>Fungi</taxon>
        <taxon>Fungi incertae sedis</taxon>
        <taxon>Mucoromycota</taxon>
        <taxon>Glomeromycotina</taxon>
        <taxon>Glomeromycetes</taxon>
        <taxon>Diversisporales</taxon>
        <taxon>Gigasporaceae</taxon>
        <taxon>Gigaspora</taxon>
    </lineage>
</organism>
<feature type="compositionally biased region" description="Basic and acidic residues" evidence="1">
    <location>
        <begin position="1"/>
        <end position="20"/>
    </location>
</feature>
<protein>
    <submittedName>
        <fullName evidence="2">19376_t:CDS:1</fullName>
    </submittedName>
</protein>
<keyword evidence="3" id="KW-1185">Reference proteome</keyword>
<proteinExistence type="predicted"/>
<sequence length="43" mass="4941">QQNSTKIEKEIPNNDTKAKESPPTTKKKVINKIPNDEGRSYRN</sequence>
<feature type="region of interest" description="Disordered" evidence="1">
    <location>
        <begin position="1"/>
        <end position="43"/>
    </location>
</feature>
<comment type="caution">
    <text evidence="2">The sequence shown here is derived from an EMBL/GenBank/DDBJ whole genome shotgun (WGS) entry which is preliminary data.</text>
</comment>
<evidence type="ECO:0000313" key="2">
    <source>
        <dbReference type="EMBL" id="CAG8853252.1"/>
    </source>
</evidence>
<accession>A0ABN7XDM3</accession>
<feature type="compositionally biased region" description="Basic and acidic residues" evidence="1">
    <location>
        <begin position="34"/>
        <end position="43"/>
    </location>
</feature>
<reference evidence="2 3" key="1">
    <citation type="submission" date="2021-06" db="EMBL/GenBank/DDBJ databases">
        <authorList>
            <person name="Kallberg Y."/>
            <person name="Tangrot J."/>
            <person name="Rosling A."/>
        </authorList>
    </citation>
    <scope>NUCLEOTIDE SEQUENCE [LARGE SCALE GENOMIC DNA]</scope>
    <source>
        <strain evidence="2 3">120-4 pot B 10/14</strain>
    </source>
</reference>
<evidence type="ECO:0000313" key="3">
    <source>
        <dbReference type="Proteomes" id="UP000789901"/>
    </source>
</evidence>
<name>A0ABN7XDM3_GIGMA</name>
<gene>
    <name evidence="2" type="ORF">GMARGA_LOCUS42073</name>
</gene>
<dbReference type="EMBL" id="CAJVQB010121780">
    <property type="protein sequence ID" value="CAG8853252.1"/>
    <property type="molecule type" value="Genomic_DNA"/>
</dbReference>
<evidence type="ECO:0000256" key="1">
    <source>
        <dbReference type="SAM" id="MobiDB-lite"/>
    </source>
</evidence>